<accession>A0ABR3VPC0</accession>
<proteinExistence type="predicted"/>
<evidence type="ECO:0000313" key="2">
    <source>
        <dbReference type="Proteomes" id="UP001586593"/>
    </source>
</evidence>
<comment type="caution">
    <text evidence="1">The sequence shown here is derived from an EMBL/GenBank/DDBJ whole genome shotgun (WGS) entry which is preliminary data.</text>
</comment>
<keyword evidence="2" id="KW-1185">Reference proteome</keyword>
<dbReference type="EMBL" id="JAZHXJ010001792">
    <property type="protein sequence ID" value="KAL1843765.1"/>
    <property type="molecule type" value="Genomic_DNA"/>
</dbReference>
<dbReference type="Proteomes" id="UP001586593">
    <property type="component" value="Unassembled WGS sequence"/>
</dbReference>
<sequence>MSYMGRAGGGAAAATTVGARRSLATGFRPCMIRILEDGGKSGKRPLYAWRPCFSPDALFHADDGRREIVGCRILLGLRPAETRWATALSLIQC</sequence>
<name>A0ABR3VPC0_9PEZI</name>
<gene>
    <name evidence="1" type="ORF">VTK73DRAFT_2733</name>
</gene>
<organism evidence="1 2">
    <name type="scientific">Phialemonium thermophilum</name>
    <dbReference type="NCBI Taxonomy" id="223376"/>
    <lineage>
        <taxon>Eukaryota</taxon>
        <taxon>Fungi</taxon>
        <taxon>Dikarya</taxon>
        <taxon>Ascomycota</taxon>
        <taxon>Pezizomycotina</taxon>
        <taxon>Sordariomycetes</taxon>
        <taxon>Sordariomycetidae</taxon>
        <taxon>Cephalothecales</taxon>
        <taxon>Cephalothecaceae</taxon>
        <taxon>Phialemonium</taxon>
    </lineage>
</organism>
<reference evidence="1 2" key="1">
    <citation type="journal article" date="2024" name="Commun. Biol.">
        <title>Comparative genomic analysis of thermophilic fungi reveals convergent evolutionary adaptations and gene losses.</title>
        <authorList>
            <person name="Steindorff A.S."/>
            <person name="Aguilar-Pontes M.V."/>
            <person name="Robinson A.J."/>
            <person name="Andreopoulos B."/>
            <person name="LaButti K."/>
            <person name="Kuo A."/>
            <person name="Mondo S."/>
            <person name="Riley R."/>
            <person name="Otillar R."/>
            <person name="Haridas S."/>
            <person name="Lipzen A."/>
            <person name="Grimwood J."/>
            <person name="Schmutz J."/>
            <person name="Clum A."/>
            <person name="Reid I.D."/>
            <person name="Moisan M.C."/>
            <person name="Butler G."/>
            <person name="Nguyen T.T.M."/>
            <person name="Dewar K."/>
            <person name="Conant G."/>
            <person name="Drula E."/>
            <person name="Henrissat B."/>
            <person name="Hansel C."/>
            <person name="Singer S."/>
            <person name="Hutchinson M.I."/>
            <person name="de Vries R.P."/>
            <person name="Natvig D.O."/>
            <person name="Powell A.J."/>
            <person name="Tsang A."/>
            <person name="Grigoriev I.V."/>
        </authorList>
    </citation>
    <scope>NUCLEOTIDE SEQUENCE [LARGE SCALE GENOMIC DNA]</scope>
    <source>
        <strain evidence="1 2">ATCC 24622</strain>
    </source>
</reference>
<protein>
    <submittedName>
        <fullName evidence="1">Uncharacterized protein</fullName>
    </submittedName>
</protein>
<evidence type="ECO:0000313" key="1">
    <source>
        <dbReference type="EMBL" id="KAL1843765.1"/>
    </source>
</evidence>